<dbReference type="Proteomes" id="UP000193409">
    <property type="component" value="Unassembled WGS sequence"/>
</dbReference>
<feature type="transmembrane region" description="Helical" evidence="1">
    <location>
        <begin position="6"/>
        <end position="30"/>
    </location>
</feature>
<gene>
    <name evidence="2" type="ORF">PSA7680_00561</name>
</gene>
<reference evidence="2 3" key="1">
    <citation type="submission" date="2017-03" db="EMBL/GenBank/DDBJ databases">
        <authorList>
            <person name="Afonso C.L."/>
            <person name="Miller P.J."/>
            <person name="Scott M.A."/>
            <person name="Spackman E."/>
            <person name="Goraichik I."/>
            <person name="Dimitrov K.M."/>
            <person name="Suarez D.L."/>
            <person name="Swayne D.E."/>
        </authorList>
    </citation>
    <scope>NUCLEOTIDE SEQUENCE [LARGE SCALE GENOMIC DNA]</scope>
    <source>
        <strain evidence="2 3">CECT 7680</strain>
    </source>
</reference>
<dbReference type="Pfam" id="PF05437">
    <property type="entry name" value="AzlD"/>
    <property type="match status" value="1"/>
</dbReference>
<evidence type="ECO:0000313" key="3">
    <source>
        <dbReference type="Proteomes" id="UP000193409"/>
    </source>
</evidence>
<evidence type="ECO:0000256" key="1">
    <source>
        <dbReference type="SAM" id="Phobius"/>
    </source>
</evidence>
<name>A0A1Y5RHG2_9RHOB</name>
<keyword evidence="1" id="KW-0812">Transmembrane</keyword>
<dbReference type="OrthoDB" id="7870157at2"/>
<sequence length="101" mass="10391">MSEQDGVIWLTIFGLAAASFAIRLSGFLLAQRLPRTGPWARGLEALPGCLIISLVALLMVQGGPVEWAGGAVALGVAFAFRSVPLSMIAGMAAVAILRALG</sequence>
<evidence type="ECO:0000313" key="2">
    <source>
        <dbReference type="EMBL" id="SLN17539.1"/>
    </source>
</evidence>
<feature type="transmembrane region" description="Helical" evidence="1">
    <location>
        <begin position="72"/>
        <end position="97"/>
    </location>
</feature>
<dbReference type="EMBL" id="FWFQ01000002">
    <property type="protein sequence ID" value="SLN17539.1"/>
    <property type="molecule type" value="Genomic_DNA"/>
</dbReference>
<feature type="transmembrane region" description="Helical" evidence="1">
    <location>
        <begin position="42"/>
        <end position="60"/>
    </location>
</feature>
<keyword evidence="1" id="KW-0472">Membrane</keyword>
<proteinExistence type="predicted"/>
<protein>
    <submittedName>
        <fullName evidence="2">Branched-chain amino acid transport protein (AzlD)</fullName>
    </submittedName>
</protein>
<keyword evidence="3" id="KW-1185">Reference proteome</keyword>
<dbReference type="AlphaFoldDB" id="A0A1Y5RHG2"/>
<organism evidence="2 3">
    <name type="scientific">Pseudoruegeria aquimaris</name>
    <dbReference type="NCBI Taxonomy" id="393663"/>
    <lineage>
        <taxon>Bacteria</taxon>
        <taxon>Pseudomonadati</taxon>
        <taxon>Pseudomonadota</taxon>
        <taxon>Alphaproteobacteria</taxon>
        <taxon>Rhodobacterales</taxon>
        <taxon>Roseobacteraceae</taxon>
        <taxon>Pseudoruegeria</taxon>
    </lineage>
</organism>
<keyword evidence="1" id="KW-1133">Transmembrane helix</keyword>
<dbReference type="InterPro" id="IPR008407">
    <property type="entry name" value="Brnchd-chn_aa_trnsp_AzlD"/>
</dbReference>
<accession>A0A1Y5RHG2</accession>
<dbReference type="RefSeq" id="WP_085867117.1">
    <property type="nucleotide sequence ID" value="NZ_FWFQ01000002.1"/>
</dbReference>